<reference evidence="9 10" key="1">
    <citation type="submission" date="2015-01" db="EMBL/GenBank/DDBJ databases">
        <title>The Genome Sequence of Cladophialophora immunda CBS83496.</title>
        <authorList>
            <consortium name="The Broad Institute Genomics Platform"/>
            <person name="Cuomo C."/>
            <person name="de Hoog S."/>
            <person name="Gorbushina A."/>
            <person name="Stielow B."/>
            <person name="Teixiera M."/>
            <person name="Abouelleil A."/>
            <person name="Chapman S.B."/>
            <person name="Priest M."/>
            <person name="Young S.K."/>
            <person name="Wortman J."/>
            <person name="Nusbaum C."/>
            <person name="Birren B."/>
        </authorList>
    </citation>
    <scope>NUCLEOTIDE SEQUENCE [LARGE SCALE GENOMIC DNA]</scope>
    <source>
        <strain evidence="9 10">CBS 83496</strain>
    </source>
</reference>
<dbReference type="OrthoDB" id="264603at2759"/>
<evidence type="ECO:0000256" key="4">
    <source>
        <dbReference type="ARBA" id="ARBA00022989"/>
    </source>
</evidence>
<feature type="domain" description="MSP" evidence="8">
    <location>
        <begin position="2"/>
        <end position="124"/>
    </location>
</feature>
<dbReference type="GO" id="GO:0035091">
    <property type="term" value="F:phosphatidylinositol binding"/>
    <property type="evidence" value="ECO:0007669"/>
    <property type="project" value="UniProtKB-ARBA"/>
</dbReference>
<dbReference type="PIRSF" id="PIRSF019693">
    <property type="entry name" value="VAMP-associated"/>
    <property type="match status" value="1"/>
</dbReference>
<dbReference type="GO" id="GO:0090158">
    <property type="term" value="P:endoplasmic reticulum membrane organization"/>
    <property type="evidence" value="ECO:0007669"/>
    <property type="project" value="TreeGrafter"/>
</dbReference>
<protein>
    <recommendedName>
        <fullName evidence="8">MSP domain-containing protein</fullName>
    </recommendedName>
</protein>
<keyword evidence="5 7" id="KW-0472">Membrane</keyword>
<dbReference type="GO" id="GO:0005886">
    <property type="term" value="C:plasma membrane"/>
    <property type="evidence" value="ECO:0007669"/>
    <property type="project" value="TreeGrafter"/>
</dbReference>
<dbReference type="InterPro" id="IPR000535">
    <property type="entry name" value="MSP_dom"/>
</dbReference>
<dbReference type="FunFam" id="2.60.40.10:FF:000813">
    <property type="entry name" value="Vesicle-associated protein 1-1"/>
    <property type="match status" value="1"/>
</dbReference>
<dbReference type="GeneID" id="27340544"/>
<dbReference type="Pfam" id="PF00635">
    <property type="entry name" value="Motile_Sperm"/>
    <property type="match status" value="1"/>
</dbReference>
<dbReference type="GO" id="GO:0061709">
    <property type="term" value="P:reticulophagy"/>
    <property type="evidence" value="ECO:0007669"/>
    <property type="project" value="UniProtKB-ARBA"/>
</dbReference>
<dbReference type="GO" id="GO:0160219">
    <property type="term" value="C:cortical endoplasmic reticulum membrane"/>
    <property type="evidence" value="ECO:0007669"/>
    <property type="project" value="UniProtKB-ARBA"/>
</dbReference>
<dbReference type="GO" id="GO:0140506">
    <property type="term" value="F:endoplasmic reticulum-autophagosome adaptor activity"/>
    <property type="evidence" value="ECO:0007669"/>
    <property type="project" value="UniProtKB-ARBA"/>
</dbReference>
<feature type="region of interest" description="Disordered" evidence="6">
    <location>
        <begin position="130"/>
        <end position="164"/>
    </location>
</feature>
<dbReference type="GO" id="GO:0001786">
    <property type="term" value="F:phosphatidylserine binding"/>
    <property type="evidence" value="ECO:0007669"/>
    <property type="project" value="UniProtKB-ARBA"/>
</dbReference>
<dbReference type="RefSeq" id="XP_016254790.1">
    <property type="nucleotide sequence ID" value="XM_016387862.1"/>
</dbReference>
<feature type="transmembrane region" description="Helical" evidence="7">
    <location>
        <begin position="246"/>
        <end position="265"/>
    </location>
</feature>
<evidence type="ECO:0000256" key="3">
    <source>
        <dbReference type="ARBA" id="ARBA00022692"/>
    </source>
</evidence>
<dbReference type="InterPro" id="IPR016763">
    <property type="entry name" value="VAP"/>
</dbReference>
<dbReference type="PANTHER" id="PTHR10809">
    <property type="entry name" value="VESICLE-ASSOCIATED MEMBRANE PROTEIN-ASSOCIATED PROTEIN"/>
    <property type="match status" value="1"/>
</dbReference>
<dbReference type="GO" id="GO:0051685">
    <property type="term" value="P:maintenance of ER location"/>
    <property type="evidence" value="ECO:0007669"/>
    <property type="project" value="UniProtKB-ARBA"/>
</dbReference>
<dbReference type="GO" id="GO:1902647">
    <property type="term" value="P:negative regulation of 1-phosphatidyl-1D-myo-inositol 4,5-bisphosphate biosynthetic process"/>
    <property type="evidence" value="ECO:0007669"/>
    <property type="project" value="UniProtKB-ARBA"/>
</dbReference>
<proteinExistence type="inferred from homology"/>
<accession>A0A0D2DFV8</accession>
<dbReference type="STRING" id="569365.A0A0D2DFV8"/>
<dbReference type="InterPro" id="IPR008962">
    <property type="entry name" value="PapD-like_sf"/>
</dbReference>
<dbReference type="GO" id="GO:0061817">
    <property type="term" value="P:endoplasmic reticulum-plasma membrane tethering"/>
    <property type="evidence" value="ECO:0007669"/>
    <property type="project" value="TreeGrafter"/>
</dbReference>
<dbReference type="GO" id="GO:0007009">
    <property type="term" value="P:plasma membrane organization"/>
    <property type="evidence" value="ECO:0007669"/>
    <property type="project" value="UniProtKB-ARBA"/>
</dbReference>
<comment type="subcellular location">
    <subcellularLocation>
        <location evidence="1">Endoplasmic reticulum membrane</location>
        <topology evidence="1">Single-pass type IV membrane protein</topology>
    </subcellularLocation>
</comment>
<evidence type="ECO:0000256" key="1">
    <source>
        <dbReference type="ARBA" id="ARBA00004163"/>
    </source>
</evidence>
<dbReference type="VEuPathDB" id="FungiDB:PV07_01350"/>
<evidence type="ECO:0000256" key="7">
    <source>
        <dbReference type="SAM" id="Phobius"/>
    </source>
</evidence>
<dbReference type="SUPFAM" id="SSF49354">
    <property type="entry name" value="PapD-like"/>
    <property type="match status" value="1"/>
</dbReference>
<gene>
    <name evidence="9" type="ORF">PV07_01350</name>
</gene>
<dbReference type="GO" id="GO:0033149">
    <property type="term" value="F:FFAT motif binding"/>
    <property type="evidence" value="ECO:0007669"/>
    <property type="project" value="TreeGrafter"/>
</dbReference>
<comment type="similarity">
    <text evidence="2">Belongs to the VAMP-associated protein (VAP) (TC 9.B.17) family.</text>
</comment>
<dbReference type="PANTHER" id="PTHR10809:SF6">
    <property type="entry name" value="AT11025P-RELATED"/>
    <property type="match status" value="1"/>
</dbReference>
<organism evidence="9 10">
    <name type="scientific">Cladophialophora immunda</name>
    <dbReference type="NCBI Taxonomy" id="569365"/>
    <lineage>
        <taxon>Eukaryota</taxon>
        <taxon>Fungi</taxon>
        <taxon>Dikarya</taxon>
        <taxon>Ascomycota</taxon>
        <taxon>Pezizomycotina</taxon>
        <taxon>Eurotiomycetes</taxon>
        <taxon>Chaetothyriomycetidae</taxon>
        <taxon>Chaetothyriales</taxon>
        <taxon>Herpotrichiellaceae</taxon>
        <taxon>Cladophialophora</taxon>
    </lineage>
</organism>
<evidence type="ECO:0000256" key="2">
    <source>
        <dbReference type="ARBA" id="ARBA00008932"/>
    </source>
</evidence>
<dbReference type="PROSITE" id="PS50202">
    <property type="entry name" value="MSP"/>
    <property type="match status" value="1"/>
</dbReference>
<evidence type="ECO:0000259" key="8">
    <source>
        <dbReference type="PROSITE" id="PS50202"/>
    </source>
</evidence>
<keyword evidence="3 7" id="KW-0812">Transmembrane</keyword>
<dbReference type="HOGENOM" id="CLU_032848_1_1_1"/>
<evidence type="ECO:0000313" key="10">
    <source>
        <dbReference type="Proteomes" id="UP000054466"/>
    </source>
</evidence>
<evidence type="ECO:0000313" key="9">
    <source>
        <dbReference type="EMBL" id="KIW34574.1"/>
    </source>
</evidence>
<keyword evidence="10" id="KW-1185">Reference proteome</keyword>
<dbReference type="Gene3D" id="2.60.40.10">
    <property type="entry name" value="Immunoglobulins"/>
    <property type="match status" value="1"/>
</dbReference>
<dbReference type="EMBL" id="KN847040">
    <property type="protein sequence ID" value="KIW34574.1"/>
    <property type="molecule type" value="Genomic_DNA"/>
</dbReference>
<evidence type="ECO:0000256" key="6">
    <source>
        <dbReference type="SAM" id="MobiDB-lite"/>
    </source>
</evidence>
<dbReference type="InterPro" id="IPR013783">
    <property type="entry name" value="Ig-like_fold"/>
</dbReference>
<feature type="compositionally biased region" description="Polar residues" evidence="6">
    <location>
        <begin position="143"/>
        <end position="164"/>
    </location>
</feature>
<dbReference type="Proteomes" id="UP000054466">
    <property type="component" value="Unassembled WGS sequence"/>
</dbReference>
<sequence length="266" mass="28778">MSVDLQPAELGFRRPFNREVTEILKLTNGNSQPVAFKVKTTAPKQYCVRPNSGIIAPNESVDVQVLLQAMKEEPPLDAKCRDKFLVQSVLTSADQDPNVTTLWQTVEKTAKTSIQERKIRVNFLPATAATPNGVSSHEEQPPAYSSPTPQFGSPAQQSSTNVSAAESVKTSVANAAEATGLTTAASTVASAVPTSNEELKEQLTAAKAQIQKLTSQLQDPQFRQRKAQEANEKVQAVVQQSHESGVPLQIVAALCLLSFLIAYLFF</sequence>
<dbReference type="GO" id="GO:0160214">
    <property type="term" value="F:endoplasmic reticulum-plasma membrane adaptor activity"/>
    <property type="evidence" value="ECO:0007669"/>
    <property type="project" value="UniProtKB-ARBA"/>
</dbReference>
<evidence type="ECO:0000256" key="5">
    <source>
        <dbReference type="ARBA" id="ARBA00023136"/>
    </source>
</evidence>
<name>A0A0D2DFV8_9EURO</name>
<keyword evidence="4 7" id="KW-1133">Transmembrane helix</keyword>
<dbReference type="AlphaFoldDB" id="A0A0D2DFV8"/>